<keyword evidence="2" id="KW-1185">Reference proteome</keyword>
<dbReference type="AlphaFoldDB" id="A0A7V7RLF6"/>
<accession>A0A7V7RLF6</accession>
<name>A0A7V7RLF6_9BACI</name>
<sequence>MKFSENIKDSTVEAGLWNFHVANDSFGMPVDGFSTERSDGTIDTDANDEYVTLSFNSKESITKFKYVENSENGEVTDLAGNKLVSQEIDPVN</sequence>
<proteinExistence type="predicted"/>
<dbReference type="RefSeq" id="WP_151573879.1">
    <property type="nucleotide sequence ID" value="NZ_WBOT01000003.1"/>
</dbReference>
<comment type="caution">
    <text evidence="1">The sequence shown here is derived from an EMBL/GenBank/DDBJ whole genome shotgun (WGS) entry which is preliminary data.</text>
</comment>
<evidence type="ECO:0000313" key="1">
    <source>
        <dbReference type="EMBL" id="KAB2332580.1"/>
    </source>
</evidence>
<protein>
    <submittedName>
        <fullName evidence="1">Uncharacterized protein</fullName>
    </submittedName>
</protein>
<dbReference type="EMBL" id="WBOT01000003">
    <property type="protein sequence ID" value="KAB2332580.1"/>
    <property type="molecule type" value="Genomic_DNA"/>
</dbReference>
<evidence type="ECO:0000313" key="2">
    <source>
        <dbReference type="Proteomes" id="UP000441354"/>
    </source>
</evidence>
<gene>
    <name evidence="1" type="ORF">F7732_10825</name>
</gene>
<reference evidence="1 2" key="1">
    <citation type="journal article" date="2014" name="Arch. Microbiol.">
        <title>Bacillus mesophilum sp. nov., strain IITR-54T, a novel 4-chlorobiphenyl dechlorinating bacterium.</title>
        <authorList>
            <person name="Manickam N."/>
            <person name="Singh N.K."/>
            <person name="Bajaj A."/>
            <person name="Kumar R.M."/>
            <person name="Kaur G."/>
            <person name="Kaur N."/>
            <person name="Bala M."/>
            <person name="Kumar A."/>
            <person name="Mayilraj S."/>
        </authorList>
    </citation>
    <scope>NUCLEOTIDE SEQUENCE [LARGE SCALE GENOMIC DNA]</scope>
    <source>
        <strain evidence="1 2">IITR-54</strain>
    </source>
</reference>
<dbReference type="Proteomes" id="UP000441354">
    <property type="component" value="Unassembled WGS sequence"/>
</dbReference>
<organism evidence="1 2">
    <name type="scientific">Bacillus mesophilum</name>
    <dbReference type="NCBI Taxonomy" id="1071718"/>
    <lineage>
        <taxon>Bacteria</taxon>
        <taxon>Bacillati</taxon>
        <taxon>Bacillota</taxon>
        <taxon>Bacilli</taxon>
        <taxon>Bacillales</taxon>
        <taxon>Bacillaceae</taxon>
        <taxon>Bacillus</taxon>
    </lineage>
</organism>